<reference evidence="1" key="1">
    <citation type="journal article" date="2016" name="Nat. Genet.">
        <title>A high-quality carrot genome assembly provides new insights into carotenoid accumulation and asterid genome evolution.</title>
        <authorList>
            <person name="Iorizzo M."/>
            <person name="Ellison S."/>
            <person name="Senalik D."/>
            <person name="Zeng P."/>
            <person name="Satapoomin P."/>
            <person name="Huang J."/>
            <person name="Bowman M."/>
            <person name="Iovene M."/>
            <person name="Sanseverino W."/>
            <person name="Cavagnaro P."/>
            <person name="Yildiz M."/>
            <person name="Macko-Podgorni A."/>
            <person name="Moranska E."/>
            <person name="Grzebelus E."/>
            <person name="Grzebelus D."/>
            <person name="Ashrafi H."/>
            <person name="Zheng Z."/>
            <person name="Cheng S."/>
            <person name="Spooner D."/>
            <person name="Van Deynze A."/>
            <person name="Simon P."/>
        </authorList>
    </citation>
    <scope>NUCLEOTIDE SEQUENCE</scope>
    <source>
        <tissue evidence="1">Leaf</tissue>
    </source>
</reference>
<evidence type="ECO:0000313" key="1">
    <source>
        <dbReference type="EMBL" id="WOG95543.1"/>
    </source>
</evidence>
<protein>
    <submittedName>
        <fullName evidence="1">Uncharacterized protein</fullName>
    </submittedName>
</protein>
<organism evidence="1 2">
    <name type="scientific">Daucus carota subsp. sativus</name>
    <name type="common">Carrot</name>
    <dbReference type="NCBI Taxonomy" id="79200"/>
    <lineage>
        <taxon>Eukaryota</taxon>
        <taxon>Viridiplantae</taxon>
        <taxon>Streptophyta</taxon>
        <taxon>Embryophyta</taxon>
        <taxon>Tracheophyta</taxon>
        <taxon>Spermatophyta</taxon>
        <taxon>Magnoliopsida</taxon>
        <taxon>eudicotyledons</taxon>
        <taxon>Gunneridae</taxon>
        <taxon>Pentapetalae</taxon>
        <taxon>asterids</taxon>
        <taxon>campanulids</taxon>
        <taxon>Apiales</taxon>
        <taxon>Apiaceae</taxon>
        <taxon>Apioideae</taxon>
        <taxon>Scandiceae</taxon>
        <taxon>Daucinae</taxon>
        <taxon>Daucus</taxon>
        <taxon>Daucus sect. Daucus</taxon>
    </lineage>
</organism>
<accession>A0AAF0WVQ6</accession>
<dbReference type="EMBL" id="CP093346">
    <property type="protein sequence ID" value="WOG95543.1"/>
    <property type="molecule type" value="Genomic_DNA"/>
</dbReference>
<evidence type="ECO:0000313" key="2">
    <source>
        <dbReference type="Proteomes" id="UP000077755"/>
    </source>
</evidence>
<dbReference type="AlphaFoldDB" id="A0AAF0WVQ6"/>
<name>A0AAF0WVQ6_DAUCS</name>
<dbReference type="Proteomes" id="UP000077755">
    <property type="component" value="Chromosome 4"/>
</dbReference>
<sequence length="34" mass="3967">MLSIDCGKLDENKETDITWSLAIKFSRVLFLELH</sequence>
<keyword evidence="2" id="KW-1185">Reference proteome</keyword>
<proteinExistence type="predicted"/>
<gene>
    <name evidence="1" type="ORF">DCAR_0414867</name>
</gene>
<reference evidence="1" key="2">
    <citation type="submission" date="2022-03" db="EMBL/GenBank/DDBJ databases">
        <title>Draft title - Genomic analysis of global carrot germplasm unveils the trajectory of domestication and the origin of high carotenoid orange carrot.</title>
        <authorList>
            <person name="Iorizzo M."/>
            <person name="Ellison S."/>
            <person name="Senalik D."/>
            <person name="Macko-Podgorni A."/>
            <person name="Grzebelus D."/>
            <person name="Bostan H."/>
            <person name="Rolling W."/>
            <person name="Curaba J."/>
            <person name="Simon P."/>
        </authorList>
    </citation>
    <scope>NUCLEOTIDE SEQUENCE</scope>
    <source>
        <tissue evidence="1">Leaf</tissue>
    </source>
</reference>